<comment type="subcellular location">
    <subcellularLocation>
        <location evidence="1">Mitochondrion</location>
    </subcellularLocation>
</comment>
<dbReference type="SUPFAM" id="SSF57840">
    <property type="entry name" value="Ribosomal protein L36"/>
    <property type="match status" value="1"/>
</dbReference>
<dbReference type="PhylomeDB" id="A0A060TBP4"/>
<evidence type="ECO:0000256" key="6">
    <source>
        <dbReference type="ARBA" id="ARBA00023274"/>
    </source>
</evidence>
<keyword evidence="5" id="KW-0496">Mitochondrion</keyword>
<dbReference type="InterPro" id="IPR035977">
    <property type="entry name" value="Ribosomal_bL36_sp"/>
</dbReference>
<evidence type="ECO:0000256" key="2">
    <source>
        <dbReference type="ARBA" id="ARBA00007645"/>
    </source>
</evidence>
<keyword evidence="6 7" id="KW-0687">Ribonucleoprotein</keyword>
<dbReference type="InterPro" id="IPR000473">
    <property type="entry name" value="Ribosomal_bL36"/>
</dbReference>
<name>A0A060TBP4_BLAAD</name>
<dbReference type="NCBIfam" id="TIGR01022">
    <property type="entry name" value="rpmJ_bact"/>
    <property type="match status" value="1"/>
</dbReference>
<protein>
    <recommendedName>
        <fullName evidence="7">Ribosomal protein</fullName>
    </recommendedName>
</protein>
<gene>
    <name evidence="8" type="ORF">GNLVRS02_ARAD1D33638g</name>
</gene>
<dbReference type="HAMAP" id="MF_00251">
    <property type="entry name" value="Ribosomal_bL36"/>
    <property type="match status" value="1"/>
</dbReference>
<keyword evidence="4 7" id="KW-0689">Ribosomal protein</keyword>
<proteinExistence type="inferred from homology"/>
<dbReference type="GO" id="GO:0003735">
    <property type="term" value="F:structural constituent of ribosome"/>
    <property type="evidence" value="ECO:0007669"/>
    <property type="project" value="InterPro"/>
</dbReference>
<evidence type="ECO:0000256" key="3">
    <source>
        <dbReference type="ARBA" id="ARBA00022946"/>
    </source>
</evidence>
<dbReference type="InterPro" id="IPR052143">
    <property type="entry name" value="Mitoribosomal_bL36m"/>
</dbReference>
<evidence type="ECO:0000256" key="1">
    <source>
        <dbReference type="ARBA" id="ARBA00004173"/>
    </source>
</evidence>
<sequence length="65" mass="7469">MLSLFKSAVTRPAASFNLATFFIQSRGLKVRTSVKKFCSDCYIVRRKGKVYVRCKSNPKHKQRQG</sequence>
<keyword evidence="3" id="KW-0809">Transit peptide</keyword>
<dbReference type="PANTHER" id="PTHR46909">
    <property type="entry name" value="39S RIBOSOMAL PROTEIN L36, MITOCHONDRIAL"/>
    <property type="match status" value="1"/>
</dbReference>
<evidence type="ECO:0000256" key="5">
    <source>
        <dbReference type="ARBA" id="ARBA00023128"/>
    </source>
</evidence>
<dbReference type="PROSITE" id="PS00828">
    <property type="entry name" value="RIBOSOMAL_L36"/>
    <property type="match status" value="1"/>
</dbReference>
<dbReference type="EMBL" id="HG937694">
    <property type="protein sequence ID" value="CDP38393.1"/>
    <property type="molecule type" value="Genomic_DNA"/>
</dbReference>
<evidence type="ECO:0000256" key="7">
    <source>
        <dbReference type="RuleBase" id="RU000570"/>
    </source>
</evidence>
<dbReference type="GO" id="GO:0005762">
    <property type="term" value="C:mitochondrial large ribosomal subunit"/>
    <property type="evidence" value="ECO:0007669"/>
    <property type="project" value="TreeGrafter"/>
</dbReference>
<evidence type="ECO:0000313" key="8">
    <source>
        <dbReference type="EMBL" id="CDP38393.1"/>
    </source>
</evidence>
<reference evidence="8" key="1">
    <citation type="submission" date="2014-02" db="EMBL/GenBank/DDBJ databases">
        <authorList>
            <person name="Genoscope - CEA"/>
        </authorList>
    </citation>
    <scope>NUCLEOTIDE SEQUENCE</scope>
    <source>
        <strain evidence="8">LS3</strain>
    </source>
</reference>
<dbReference type="PANTHER" id="PTHR46909:SF1">
    <property type="entry name" value="LARGE RIBOSOMAL SUBUNIT PROTEIN BL36M"/>
    <property type="match status" value="1"/>
</dbReference>
<dbReference type="GO" id="GO:0006412">
    <property type="term" value="P:translation"/>
    <property type="evidence" value="ECO:0007669"/>
    <property type="project" value="InterPro"/>
</dbReference>
<dbReference type="AlphaFoldDB" id="A0A060TBP4"/>
<reference evidence="8" key="2">
    <citation type="submission" date="2014-06" db="EMBL/GenBank/DDBJ databases">
        <title>The complete genome of Blastobotrys (Arxula) adeninivorans LS3 - a yeast of biotechnological interest.</title>
        <authorList>
            <person name="Kunze G."/>
            <person name="Gaillardin C."/>
            <person name="Czernicka M."/>
            <person name="Durrens P."/>
            <person name="Martin T."/>
            <person name="Boer E."/>
            <person name="Gabaldon T."/>
            <person name="Cruz J."/>
            <person name="Talla E."/>
            <person name="Marck C."/>
            <person name="Goffeau A."/>
            <person name="Barbe V."/>
            <person name="Baret P."/>
            <person name="Baronian K."/>
            <person name="Beier S."/>
            <person name="Bleykasten C."/>
            <person name="Bode R."/>
            <person name="Casaregola S."/>
            <person name="Despons L."/>
            <person name="Fairhead C."/>
            <person name="Giersberg M."/>
            <person name="Gierski P."/>
            <person name="Hahnel U."/>
            <person name="Hartmann A."/>
            <person name="Jankowska D."/>
            <person name="Jubin C."/>
            <person name="Jung P."/>
            <person name="Lafontaine I."/>
            <person name="Leh-Louis V."/>
            <person name="Lemaire M."/>
            <person name="Marcet-Houben M."/>
            <person name="Mascher M."/>
            <person name="Morel G."/>
            <person name="Richard G.-F."/>
            <person name="Riechen J."/>
            <person name="Sacerdot C."/>
            <person name="Sarkar A."/>
            <person name="Savel G."/>
            <person name="Schacherer J."/>
            <person name="Sherman D."/>
            <person name="Straub M.-L."/>
            <person name="Stein N."/>
            <person name="Thierry A."/>
            <person name="Trautwein-Schult A."/>
            <person name="Westhof E."/>
            <person name="Worch S."/>
            <person name="Dujon B."/>
            <person name="Souciet J.-L."/>
            <person name="Wincker P."/>
            <person name="Scholz U."/>
            <person name="Neuveglise N."/>
        </authorList>
    </citation>
    <scope>NUCLEOTIDE SEQUENCE</scope>
    <source>
        <strain evidence="8">LS3</strain>
    </source>
</reference>
<evidence type="ECO:0000256" key="4">
    <source>
        <dbReference type="ARBA" id="ARBA00022980"/>
    </source>
</evidence>
<comment type="similarity">
    <text evidence="2 7">Belongs to the bacterial ribosomal protein bL36 family.</text>
</comment>
<accession>A0A060TBP4</accession>
<dbReference type="Pfam" id="PF00444">
    <property type="entry name" value="Ribosomal_L36"/>
    <property type="match status" value="1"/>
</dbReference>
<organism evidence="8">
    <name type="scientific">Blastobotrys adeninivorans</name>
    <name type="common">Yeast</name>
    <name type="synonym">Arxula adeninivorans</name>
    <dbReference type="NCBI Taxonomy" id="409370"/>
    <lineage>
        <taxon>Eukaryota</taxon>
        <taxon>Fungi</taxon>
        <taxon>Dikarya</taxon>
        <taxon>Ascomycota</taxon>
        <taxon>Saccharomycotina</taxon>
        <taxon>Dipodascomycetes</taxon>
        <taxon>Dipodascales</taxon>
        <taxon>Trichomonascaceae</taxon>
        <taxon>Blastobotrys</taxon>
    </lineage>
</organism>